<evidence type="ECO:0000313" key="1">
    <source>
        <dbReference type="EMBL" id="TFD95731.1"/>
    </source>
</evidence>
<gene>
    <name evidence="1" type="ORF">E2605_11795</name>
</gene>
<sequence length="212" mass="24208">MSDTEILEKLDPAIIDHFLTTGESKGIPEKTQLWIKQITMAYEEYEKDRNITAAAKELKVKIKAALGINMSQRACVERVYAAIEYFHVDDHLRDKIWQKDFANKYELLSRKAEAGEDYRTAKACLDASLECRQRASEAAAAEDNFAPIFLISPDISILDLGFKKKSLKDIARKHNDGYYISMIDGLPIDNKEKERLFKDAEIVKEIGEIETD</sequence>
<protein>
    <submittedName>
        <fullName evidence="1">Uncharacterized protein</fullName>
    </submittedName>
</protein>
<dbReference type="OrthoDB" id="1046818at2"/>
<comment type="caution">
    <text evidence="1">The sequence shown here is derived from an EMBL/GenBank/DDBJ whole genome shotgun (WGS) entry which is preliminary data.</text>
</comment>
<keyword evidence="2" id="KW-1185">Reference proteome</keyword>
<dbReference type="AlphaFoldDB" id="A0A4Y8L0E6"/>
<dbReference type="Proteomes" id="UP000297861">
    <property type="component" value="Unassembled WGS sequence"/>
</dbReference>
<accession>A0A4Y8L0E6</accession>
<proteinExistence type="predicted"/>
<organism evidence="1 2">
    <name type="scientific">Dysgonomonas capnocytophagoides</name>
    <dbReference type="NCBI Taxonomy" id="45254"/>
    <lineage>
        <taxon>Bacteria</taxon>
        <taxon>Pseudomonadati</taxon>
        <taxon>Bacteroidota</taxon>
        <taxon>Bacteroidia</taxon>
        <taxon>Bacteroidales</taxon>
        <taxon>Dysgonomonadaceae</taxon>
        <taxon>Dysgonomonas</taxon>
    </lineage>
</organism>
<evidence type="ECO:0000313" key="2">
    <source>
        <dbReference type="Proteomes" id="UP000297861"/>
    </source>
</evidence>
<dbReference type="EMBL" id="SOML01000007">
    <property type="protein sequence ID" value="TFD95731.1"/>
    <property type="molecule type" value="Genomic_DNA"/>
</dbReference>
<name>A0A4Y8L0E6_9BACT</name>
<reference evidence="1 2" key="1">
    <citation type="submission" date="2019-03" db="EMBL/GenBank/DDBJ databases">
        <title>San Antonio Military Medical Center submission to MRSN (WRAIR), pending publication.</title>
        <authorList>
            <person name="Blyth D.M."/>
            <person name="Mccarthy S.L."/>
            <person name="Schall S.E."/>
            <person name="Stam J.A."/>
            <person name="Ong A.C."/>
            <person name="Mcgann P.T."/>
        </authorList>
    </citation>
    <scope>NUCLEOTIDE SEQUENCE [LARGE SCALE GENOMIC DNA]</scope>
    <source>
        <strain evidence="1 2">MRSN571793</strain>
    </source>
</reference>